<keyword evidence="1" id="KW-1133">Transmembrane helix</keyword>
<feature type="transmembrane region" description="Helical" evidence="1">
    <location>
        <begin position="49"/>
        <end position="70"/>
    </location>
</feature>
<feature type="transmembrane region" description="Helical" evidence="1">
    <location>
        <begin position="90"/>
        <end position="117"/>
    </location>
</feature>
<name>A0ABM6IC59_9HYPH</name>
<keyword evidence="1" id="KW-0812">Transmembrane</keyword>
<keyword evidence="3" id="KW-1185">Reference proteome</keyword>
<reference evidence="2 3" key="1">
    <citation type="submission" date="2017-02" db="EMBL/GenBank/DDBJ databases">
        <authorList>
            <person name="Jeong S."/>
        </authorList>
    </citation>
    <scope>NUCLEOTIDE SEQUENCE [LARGE SCALE GENOMIC DNA]</scope>
    <source>
        <strain evidence="2 3">RMAR6-6</strain>
        <plasmid evidence="2 3">unnamed2</plasmid>
    </source>
</reference>
<proteinExistence type="predicted"/>
<sequence length="126" mass="13213">MFPPPSTSWRTISAYALGLAFAFGWTPCIGPILDAILTVGAASTMLADGIALFTIYSLSLGVPFLTAALFTDTLAARLKAFGRIGKGLRIVAAVVMIVMGIAMMTGYLSAFAFWLLATFPILSSIG</sequence>
<dbReference type="PANTHER" id="PTHR31272:SF4">
    <property type="entry name" value="CYTOCHROME C-TYPE BIOGENESIS PROTEIN HI_1454-RELATED"/>
    <property type="match status" value="1"/>
</dbReference>
<gene>
    <name evidence="2" type="ORF">B0E33_30425</name>
</gene>
<dbReference type="Proteomes" id="UP000188174">
    <property type="component" value="Plasmid unnamed2"/>
</dbReference>
<dbReference type="RefSeq" id="WP_077294738.1">
    <property type="nucleotide sequence ID" value="NZ_CP019632.1"/>
</dbReference>
<keyword evidence="1" id="KW-0472">Membrane</keyword>
<dbReference type="EMBL" id="CP019632">
    <property type="protein sequence ID" value="AQQ08145.1"/>
    <property type="molecule type" value="Genomic_DNA"/>
</dbReference>
<organism evidence="2 3">
    <name type="scientific">Roseibium algicola</name>
    <dbReference type="NCBI Taxonomy" id="2857014"/>
    <lineage>
        <taxon>Bacteria</taxon>
        <taxon>Pseudomonadati</taxon>
        <taxon>Pseudomonadota</taxon>
        <taxon>Alphaproteobacteria</taxon>
        <taxon>Hyphomicrobiales</taxon>
        <taxon>Stappiaceae</taxon>
        <taxon>Roseibium</taxon>
    </lineage>
</organism>
<protein>
    <recommendedName>
        <fullName evidence="4">Cytochrome c biogenesis protein CcdA</fullName>
    </recommendedName>
</protein>
<evidence type="ECO:0000313" key="2">
    <source>
        <dbReference type="EMBL" id="AQQ08145.1"/>
    </source>
</evidence>
<geneLocation type="plasmid" evidence="2 3">
    <name>unnamed2</name>
</geneLocation>
<feature type="transmembrane region" description="Helical" evidence="1">
    <location>
        <begin position="12"/>
        <end position="37"/>
    </location>
</feature>
<evidence type="ECO:0000313" key="3">
    <source>
        <dbReference type="Proteomes" id="UP000188174"/>
    </source>
</evidence>
<evidence type="ECO:0000256" key="1">
    <source>
        <dbReference type="SAM" id="Phobius"/>
    </source>
</evidence>
<keyword evidence="2" id="KW-0614">Plasmid</keyword>
<dbReference type="PANTHER" id="PTHR31272">
    <property type="entry name" value="CYTOCHROME C-TYPE BIOGENESIS PROTEIN HI_1454-RELATED"/>
    <property type="match status" value="1"/>
</dbReference>
<dbReference type="InterPro" id="IPR051790">
    <property type="entry name" value="Cytochrome_c-biogenesis_DsbD"/>
</dbReference>
<accession>A0ABM6IC59</accession>
<evidence type="ECO:0008006" key="4">
    <source>
        <dbReference type="Google" id="ProtNLM"/>
    </source>
</evidence>